<proteinExistence type="predicted"/>
<gene>
    <name evidence="1" type="primary">eLI</name>
    <name evidence="1" type="ORF">AN403_1781</name>
</gene>
<name>A0A0P8ZGM1_PSEFL</name>
<dbReference type="EMBL" id="LJXB01000088">
    <property type="protein sequence ID" value="KPU55973.1"/>
    <property type="molecule type" value="Genomic_DNA"/>
</dbReference>
<reference evidence="1 2" key="1">
    <citation type="submission" date="2015-09" db="EMBL/GenBank/DDBJ databases">
        <authorList>
            <person name="Jackson K.R."/>
            <person name="Lunt B.L."/>
            <person name="Fisher J.N.B."/>
            <person name="Gardner A.V."/>
            <person name="Bailey M.E."/>
            <person name="Deus L.M."/>
            <person name="Earl A.S."/>
            <person name="Gibby P.D."/>
            <person name="Hartmann K.A."/>
            <person name="Liu J.E."/>
            <person name="Manci A.M."/>
            <person name="Nielsen D.A."/>
            <person name="Solomon M.B."/>
            <person name="Breakwell D.P."/>
            <person name="Burnett S.H."/>
            <person name="Grose J.H."/>
        </authorList>
    </citation>
    <scope>NUCLEOTIDE SEQUENCE [LARGE SCALE GENOMIC DNA]</scope>
    <source>
        <strain evidence="1 2">S613</strain>
    </source>
</reference>
<dbReference type="PATRIC" id="fig|294.162.peg.4837"/>
<accession>A0A0P8ZGM1</accession>
<evidence type="ECO:0000313" key="2">
    <source>
        <dbReference type="Proteomes" id="UP000050349"/>
    </source>
</evidence>
<sequence length="37" mass="4069">MKTDSDAMTKAQSSFDRIIDTIPVKHSVDPYVSLLTG</sequence>
<dbReference type="EC" id="1.1.1.255" evidence="1"/>
<dbReference type="GO" id="GO:0046029">
    <property type="term" value="F:mannitol dehydrogenase activity"/>
    <property type="evidence" value="ECO:0007669"/>
    <property type="project" value="UniProtKB-EC"/>
</dbReference>
<dbReference type="Proteomes" id="UP000050349">
    <property type="component" value="Unassembled WGS sequence"/>
</dbReference>
<organism evidence="1 2">
    <name type="scientific">Pseudomonas fluorescens</name>
    <dbReference type="NCBI Taxonomy" id="294"/>
    <lineage>
        <taxon>Bacteria</taxon>
        <taxon>Pseudomonadati</taxon>
        <taxon>Pseudomonadota</taxon>
        <taxon>Gammaproteobacteria</taxon>
        <taxon>Pseudomonadales</taxon>
        <taxon>Pseudomonadaceae</taxon>
        <taxon>Pseudomonas</taxon>
    </lineage>
</organism>
<evidence type="ECO:0000313" key="1">
    <source>
        <dbReference type="EMBL" id="KPU55973.1"/>
    </source>
</evidence>
<dbReference type="AlphaFoldDB" id="A0A0P8ZGM1"/>
<protein>
    <submittedName>
        <fullName evidence="1">NAD-dependent mannitol dehydrogenase domain protein</fullName>
        <ecNumber evidence="1">1.1.1.255</ecNumber>
    </submittedName>
</protein>
<comment type="caution">
    <text evidence="1">The sequence shown here is derived from an EMBL/GenBank/DDBJ whole genome shotgun (WGS) entry which is preliminary data.</text>
</comment>
<keyword evidence="1" id="KW-0560">Oxidoreductase</keyword>